<evidence type="ECO:0000256" key="1">
    <source>
        <dbReference type="ARBA" id="ARBA00001947"/>
    </source>
</evidence>
<dbReference type="GO" id="GO:0008237">
    <property type="term" value="F:metallopeptidase activity"/>
    <property type="evidence" value="ECO:0007669"/>
    <property type="project" value="UniProtKB-KW"/>
</dbReference>
<dbReference type="PRINTS" id="PR00932">
    <property type="entry name" value="AMINO1PTASE"/>
</dbReference>
<dbReference type="EC" id="3.4.11.-" evidence="10"/>
<keyword evidence="5 9" id="KW-0479">Metal-binding</keyword>
<protein>
    <recommendedName>
        <fullName evidence="10">M18 family aminopeptidase</fullName>
        <ecNumber evidence="10">3.4.11.-</ecNumber>
    </recommendedName>
</protein>
<evidence type="ECO:0000256" key="6">
    <source>
        <dbReference type="ARBA" id="ARBA00022801"/>
    </source>
</evidence>
<dbReference type="GO" id="GO:0008270">
    <property type="term" value="F:zinc ion binding"/>
    <property type="evidence" value="ECO:0007669"/>
    <property type="project" value="InterPro"/>
</dbReference>
<sequence>MELKYSTKNAWEILNHDEVISFSESYKDFISTAKTEREAVKYLKNVAEKKGFTDLFQGDAHSGKYYAINDNKNILLLKDGEISAEFGLNFVFAHIDSPRIDIKQNPLYEGADVVMFKTHYYGGIKKYQWVTIPLALHGVIILRDGTKLEVNIGEDETDPVFVISDLLPHLARKQMEQNAREVIQGEALDPIVGSIPDKESDKEKFKTAILKLLHEKYGIVEEDFISSELTLVPGGKARDVGFDRGAIASYGHDDRICGFTSAVALFDVEKPKRTIGVMLFDKEEIGSDGITGAQSDFLDYAIEKYLSLKGIKNVSVREVLHKSYGLSADVNAAVDPLYRDVFDEQNSPIFGHGVVVTKFTGSGGKYSASDASAELVFKVRKLFNENGIPWQIGELGKVDIGGGGTVAKFMANRGIQVLDVGPALLSMHAPFEIASKVDLYSSYLGYKAFLEKFE</sequence>
<evidence type="ECO:0000256" key="4">
    <source>
        <dbReference type="ARBA" id="ARBA00022670"/>
    </source>
</evidence>
<dbReference type="Gene3D" id="2.30.250.10">
    <property type="entry name" value="Aminopeptidase i, Domain 2"/>
    <property type="match status" value="1"/>
</dbReference>
<evidence type="ECO:0000256" key="2">
    <source>
        <dbReference type="ARBA" id="ARBA00008290"/>
    </source>
</evidence>
<evidence type="ECO:0000256" key="9">
    <source>
        <dbReference type="RuleBase" id="RU004386"/>
    </source>
</evidence>
<name>A0A2J6WF17_9BACT</name>
<comment type="cofactor">
    <cofactor evidence="1 10">
        <name>Zn(2+)</name>
        <dbReference type="ChEBI" id="CHEBI:29105"/>
    </cofactor>
</comment>
<dbReference type="PANTHER" id="PTHR28570:SF2">
    <property type="entry name" value="M18 FAMILY AMINOPEPTIDASE 1-RELATED"/>
    <property type="match status" value="1"/>
</dbReference>
<dbReference type="AlphaFoldDB" id="A0A2J6WF17"/>
<keyword evidence="6 9" id="KW-0378">Hydrolase</keyword>
<organism evidence="11 12">
    <name type="scientific">Caldisericum exile</name>
    <dbReference type="NCBI Taxonomy" id="693075"/>
    <lineage>
        <taxon>Bacteria</taxon>
        <taxon>Pseudomonadati</taxon>
        <taxon>Caldisericota/Cryosericota group</taxon>
        <taxon>Caldisericota</taxon>
        <taxon>Caldisericia</taxon>
        <taxon>Caldisericales</taxon>
        <taxon>Caldisericaceae</taxon>
        <taxon>Caldisericum</taxon>
    </lineage>
</organism>
<keyword evidence="3 9" id="KW-0031">Aminopeptidase</keyword>
<proteinExistence type="inferred from homology"/>
<dbReference type="Proteomes" id="UP000237040">
    <property type="component" value="Unassembled WGS sequence"/>
</dbReference>
<accession>A0A2J6WF17</accession>
<evidence type="ECO:0000313" key="11">
    <source>
        <dbReference type="EMBL" id="PMP68087.1"/>
    </source>
</evidence>
<dbReference type="SUPFAM" id="SSF101821">
    <property type="entry name" value="Aminopeptidase/glucanase lid domain"/>
    <property type="match status" value="1"/>
</dbReference>
<dbReference type="NCBIfam" id="NF002600">
    <property type="entry name" value="PRK02256.1"/>
    <property type="match status" value="1"/>
</dbReference>
<dbReference type="EMBL" id="PNIL01000028">
    <property type="protein sequence ID" value="PMP68087.1"/>
    <property type="molecule type" value="Genomic_DNA"/>
</dbReference>
<evidence type="ECO:0000256" key="7">
    <source>
        <dbReference type="ARBA" id="ARBA00022833"/>
    </source>
</evidence>
<evidence type="ECO:0000256" key="5">
    <source>
        <dbReference type="ARBA" id="ARBA00022723"/>
    </source>
</evidence>
<dbReference type="GO" id="GO:0004177">
    <property type="term" value="F:aminopeptidase activity"/>
    <property type="evidence" value="ECO:0007669"/>
    <property type="project" value="UniProtKB-KW"/>
</dbReference>
<dbReference type="Gene3D" id="3.40.630.10">
    <property type="entry name" value="Zn peptidases"/>
    <property type="match status" value="1"/>
</dbReference>
<evidence type="ECO:0000256" key="3">
    <source>
        <dbReference type="ARBA" id="ARBA00022438"/>
    </source>
</evidence>
<reference evidence="11 12" key="1">
    <citation type="submission" date="2018-01" db="EMBL/GenBank/DDBJ databases">
        <title>Metagenomic assembled genomes from two thermal pools in the Uzon Caldera, Kamchatka, Russia.</title>
        <authorList>
            <person name="Wilkins L."/>
            <person name="Ettinger C."/>
        </authorList>
    </citation>
    <scope>NUCLEOTIDE SEQUENCE [LARGE SCALE GENOMIC DNA]</scope>
    <source>
        <strain evidence="11">ZAV-07</strain>
    </source>
</reference>
<dbReference type="GO" id="GO:0006508">
    <property type="term" value="P:proteolysis"/>
    <property type="evidence" value="ECO:0007669"/>
    <property type="project" value="UniProtKB-KW"/>
</dbReference>
<dbReference type="InterPro" id="IPR023358">
    <property type="entry name" value="Peptidase_M18_dom2"/>
</dbReference>
<evidence type="ECO:0000256" key="10">
    <source>
        <dbReference type="RuleBase" id="RU004387"/>
    </source>
</evidence>
<evidence type="ECO:0000313" key="12">
    <source>
        <dbReference type="Proteomes" id="UP000237040"/>
    </source>
</evidence>
<keyword evidence="8 9" id="KW-0482">Metalloprotease</keyword>
<dbReference type="SUPFAM" id="SSF53187">
    <property type="entry name" value="Zn-dependent exopeptidases"/>
    <property type="match status" value="1"/>
</dbReference>
<keyword evidence="7 9" id="KW-0862">Zinc</keyword>
<evidence type="ECO:0000256" key="8">
    <source>
        <dbReference type="ARBA" id="ARBA00023049"/>
    </source>
</evidence>
<comment type="caution">
    <text evidence="11">The sequence shown here is derived from an EMBL/GenBank/DDBJ whole genome shotgun (WGS) entry which is preliminary data.</text>
</comment>
<dbReference type="Pfam" id="PF02127">
    <property type="entry name" value="Peptidase_M18"/>
    <property type="match status" value="1"/>
</dbReference>
<gene>
    <name evidence="11" type="ORF">C0189_01960</name>
</gene>
<dbReference type="RefSeq" id="WP_424586830.1">
    <property type="nucleotide sequence ID" value="NZ_JBNATC010000015.1"/>
</dbReference>
<comment type="similarity">
    <text evidence="2 9">Belongs to the peptidase M18 family.</text>
</comment>
<dbReference type="GO" id="GO:0005737">
    <property type="term" value="C:cytoplasm"/>
    <property type="evidence" value="ECO:0007669"/>
    <property type="project" value="UniProtKB-ARBA"/>
</dbReference>
<dbReference type="InterPro" id="IPR001948">
    <property type="entry name" value="Peptidase_M18"/>
</dbReference>
<keyword evidence="4 9" id="KW-0645">Protease</keyword>
<dbReference type="PANTHER" id="PTHR28570">
    <property type="entry name" value="ASPARTYL AMINOPEPTIDASE"/>
    <property type="match status" value="1"/>
</dbReference>